<dbReference type="PANTHER" id="PTHR43767:SF1">
    <property type="entry name" value="NONRIBOSOMAL PEPTIDE SYNTHASE PES1 (EUROFUNG)-RELATED"/>
    <property type="match status" value="1"/>
</dbReference>
<name>A0A3S4IEF3_CHRVL</name>
<dbReference type="Gene3D" id="3.40.50.12780">
    <property type="entry name" value="N-terminal domain of ligase-like"/>
    <property type="match status" value="1"/>
</dbReference>
<dbReference type="AlphaFoldDB" id="A0A3S4IEF3"/>
<proteinExistence type="predicted"/>
<gene>
    <name evidence="2" type="primary">dhbE_2</name>
    <name evidence="2" type="ORF">NCTC9695_02069</name>
</gene>
<accession>A0A3S4IEF3</accession>
<dbReference type="PANTHER" id="PTHR43767">
    <property type="entry name" value="LONG-CHAIN-FATTY-ACID--COA LIGASE"/>
    <property type="match status" value="1"/>
</dbReference>
<keyword evidence="2" id="KW-0436">Ligase</keyword>
<reference evidence="2 3" key="1">
    <citation type="submission" date="2018-12" db="EMBL/GenBank/DDBJ databases">
        <authorList>
            <consortium name="Pathogen Informatics"/>
        </authorList>
    </citation>
    <scope>NUCLEOTIDE SEQUENCE [LARGE SCALE GENOMIC DNA]</scope>
    <source>
        <strain evidence="2 3">NCTC9695</strain>
    </source>
</reference>
<dbReference type="InterPro" id="IPR042099">
    <property type="entry name" value="ANL_N_sf"/>
</dbReference>
<sequence length="143" mass="15239">MAAGRAGREAQLKSLKLLQVGGASFAEATARQVPEVLGCKLQQVFGMAEGLVNYTRLDDGDDIVYGCQGRPMSDADEVKVVDEAGHPVPTGTPGMLATRGPYTFRGYYLAPEHNAACSTTRVSITRATWWWPTSAATCAWSAG</sequence>
<dbReference type="Pfam" id="PF00501">
    <property type="entry name" value="AMP-binding"/>
    <property type="match status" value="1"/>
</dbReference>
<dbReference type="EMBL" id="LR134182">
    <property type="protein sequence ID" value="VEB41636.1"/>
    <property type="molecule type" value="Genomic_DNA"/>
</dbReference>
<evidence type="ECO:0000259" key="1">
    <source>
        <dbReference type="Pfam" id="PF00501"/>
    </source>
</evidence>
<dbReference type="InterPro" id="IPR000873">
    <property type="entry name" value="AMP-dep_synth/lig_dom"/>
</dbReference>
<feature type="domain" description="AMP-dependent synthetase/ligase" evidence="1">
    <location>
        <begin position="8"/>
        <end position="108"/>
    </location>
</feature>
<evidence type="ECO:0000313" key="3">
    <source>
        <dbReference type="Proteomes" id="UP000275777"/>
    </source>
</evidence>
<dbReference type="EC" id="6.3.2.-" evidence="2"/>
<dbReference type="GO" id="GO:0016874">
    <property type="term" value="F:ligase activity"/>
    <property type="evidence" value="ECO:0007669"/>
    <property type="project" value="UniProtKB-KW"/>
</dbReference>
<protein>
    <submittedName>
        <fullName evidence="2">2,3-dihydroxybenzoate-AMP ligase</fullName>
        <ecNumber evidence="2">6.3.2.-</ecNumber>
    </submittedName>
</protein>
<organism evidence="2 3">
    <name type="scientific">Chromobacterium violaceum</name>
    <dbReference type="NCBI Taxonomy" id="536"/>
    <lineage>
        <taxon>Bacteria</taxon>
        <taxon>Pseudomonadati</taxon>
        <taxon>Pseudomonadota</taxon>
        <taxon>Betaproteobacteria</taxon>
        <taxon>Neisseriales</taxon>
        <taxon>Chromobacteriaceae</taxon>
        <taxon>Chromobacterium</taxon>
    </lineage>
</organism>
<dbReference type="SUPFAM" id="SSF56801">
    <property type="entry name" value="Acetyl-CoA synthetase-like"/>
    <property type="match status" value="1"/>
</dbReference>
<dbReference type="InterPro" id="IPR050237">
    <property type="entry name" value="ATP-dep_AMP-bd_enzyme"/>
</dbReference>
<evidence type="ECO:0000313" key="2">
    <source>
        <dbReference type="EMBL" id="VEB41636.1"/>
    </source>
</evidence>
<dbReference type="Proteomes" id="UP000275777">
    <property type="component" value="Chromosome"/>
</dbReference>